<dbReference type="SUPFAM" id="SSF48726">
    <property type="entry name" value="Immunoglobulin"/>
    <property type="match status" value="1"/>
</dbReference>
<evidence type="ECO:0000259" key="1">
    <source>
        <dbReference type="PROSITE" id="PS50835"/>
    </source>
</evidence>
<evidence type="ECO:0000313" key="3">
    <source>
        <dbReference type="Proteomes" id="UP001634394"/>
    </source>
</evidence>
<dbReference type="InterPro" id="IPR036179">
    <property type="entry name" value="Ig-like_dom_sf"/>
</dbReference>
<dbReference type="InterPro" id="IPR007110">
    <property type="entry name" value="Ig-like_dom"/>
</dbReference>
<gene>
    <name evidence="2" type="ORF">ACJMK2_008759</name>
</gene>
<dbReference type="EMBL" id="JBJQND010000011">
    <property type="protein sequence ID" value="KAL3862813.1"/>
    <property type="molecule type" value="Genomic_DNA"/>
</dbReference>
<feature type="non-terminal residue" evidence="2">
    <location>
        <position position="90"/>
    </location>
</feature>
<comment type="caution">
    <text evidence="2">The sequence shown here is derived from an EMBL/GenBank/DDBJ whole genome shotgun (WGS) entry which is preliminary data.</text>
</comment>
<feature type="domain" description="Ig-like" evidence="1">
    <location>
        <begin position="10"/>
        <end position="86"/>
    </location>
</feature>
<feature type="non-terminal residue" evidence="2">
    <location>
        <position position="1"/>
    </location>
</feature>
<evidence type="ECO:0000313" key="2">
    <source>
        <dbReference type="EMBL" id="KAL3862813.1"/>
    </source>
</evidence>
<sequence length="90" mass="9882">GPGSSIYLTPNYSVYQVDEGNKAIEIICRATCNPACSYRWIKGSVQINSSNTLSLGIVHKKLTGNYICEAFNTIKGQRKGSNRSVEVIVR</sequence>
<protein>
    <recommendedName>
        <fullName evidence="1">Ig-like domain-containing protein</fullName>
    </recommendedName>
</protein>
<dbReference type="Gene3D" id="2.60.40.10">
    <property type="entry name" value="Immunoglobulins"/>
    <property type="match status" value="1"/>
</dbReference>
<dbReference type="InterPro" id="IPR013783">
    <property type="entry name" value="Ig-like_fold"/>
</dbReference>
<accession>A0ABD3VQJ3</accession>
<name>A0ABD3VQJ3_SINWO</name>
<proteinExistence type="predicted"/>
<keyword evidence="3" id="KW-1185">Reference proteome</keyword>
<reference evidence="2 3" key="1">
    <citation type="submission" date="2024-11" db="EMBL/GenBank/DDBJ databases">
        <title>Chromosome-level genome assembly of the freshwater bivalve Anodonta woodiana.</title>
        <authorList>
            <person name="Chen X."/>
        </authorList>
    </citation>
    <scope>NUCLEOTIDE SEQUENCE [LARGE SCALE GENOMIC DNA]</scope>
    <source>
        <strain evidence="2">MN2024</strain>
        <tissue evidence="2">Gills</tissue>
    </source>
</reference>
<dbReference type="Pfam" id="PF13895">
    <property type="entry name" value="Ig_2"/>
    <property type="match status" value="1"/>
</dbReference>
<organism evidence="2 3">
    <name type="scientific">Sinanodonta woodiana</name>
    <name type="common">Chinese pond mussel</name>
    <name type="synonym">Anodonta woodiana</name>
    <dbReference type="NCBI Taxonomy" id="1069815"/>
    <lineage>
        <taxon>Eukaryota</taxon>
        <taxon>Metazoa</taxon>
        <taxon>Spiralia</taxon>
        <taxon>Lophotrochozoa</taxon>
        <taxon>Mollusca</taxon>
        <taxon>Bivalvia</taxon>
        <taxon>Autobranchia</taxon>
        <taxon>Heteroconchia</taxon>
        <taxon>Palaeoheterodonta</taxon>
        <taxon>Unionida</taxon>
        <taxon>Unionoidea</taxon>
        <taxon>Unionidae</taxon>
        <taxon>Unioninae</taxon>
        <taxon>Sinanodonta</taxon>
    </lineage>
</organism>
<dbReference type="Proteomes" id="UP001634394">
    <property type="component" value="Unassembled WGS sequence"/>
</dbReference>
<dbReference type="AlphaFoldDB" id="A0ABD3VQJ3"/>
<dbReference type="PROSITE" id="PS50835">
    <property type="entry name" value="IG_LIKE"/>
    <property type="match status" value="1"/>
</dbReference>